<evidence type="ECO:0000313" key="4">
    <source>
        <dbReference type="Proteomes" id="UP000231407"/>
    </source>
</evidence>
<proteinExistence type="predicted"/>
<keyword evidence="2" id="KW-1133">Transmembrane helix</keyword>
<reference evidence="4" key="1">
    <citation type="submission" date="2017-09" db="EMBL/GenBank/DDBJ databases">
        <title>Depth-based differentiation of microbial function through sediment-hosted aquifers and enrichment of novel symbionts in the deep terrestrial subsurface.</title>
        <authorList>
            <person name="Probst A.J."/>
            <person name="Ladd B."/>
            <person name="Jarett J.K."/>
            <person name="Geller-Mcgrath D.E."/>
            <person name="Sieber C.M.K."/>
            <person name="Emerson J.B."/>
            <person name="Anantharaman K."/>
            <person name="Thomas B.C."/>
            <person name="Malmstrom R."/>
            <person name="Stieglmeier M."/>
            <person name="Klingl A."/>
            <person name="Woyke T."/>
            <person name="Ryan C.M."/>
            <person name="Banfield J.F."/>
        </authorList>
    </citation>
    <scope>NUCLEOTIDE SEQUENCE [LARGE SCALE GENOMIC DNA]</scope>
</reference>
<keyword evidence="2" id="KW-0472">Membrane</keyword>
<dbReference type="EMBL" id="PEWA01000012">
    <property type="protein sequence ID" value="PIU73705.1"/>
    <property type="molecule type" value="Genomic_DNA"/>
</dbReference>
<keyword evidence="2" id="KW-0812">Transmembrane</keyword>
<sequence length="67" mass="7567">MKPNPDYLSIILLISFFLLLTYAGYLSYQSIDWDVLKRLESSPIAIPTLQPKPTNNATESALPKKAR</sequence>
<organism evidence="3 4">
    <name type="scientific">Candidatus Shapirobacteria bacterium CG06_land_8_20_14_3_00_40_12</name>
    <dbReference type="NCBI Taxonomy" id="1974881"/>
    <lineage>
        <taxon>Bacteria</taxon>
        <taxon>Candidatus Shapironibacteriota</taxon>
    </lineage>
</organism>
<name>A0A2M7ASV8_9BACT</name>
<feature type="region of interest" description="Disordered" evidence="1">
    <location>
        <begin position="46"/>
        <end position="67"/>
    </location>
</feature>
<feature type="transmembrane region" description="Helical" evidence="2">
    <location>
        <begin position="6"/>
        <end position="28"/>
    </location>
</feature>
<evidence type="ECO:0000313" key="3">
    <source>
        <dbReference type="EMBL" id="PIU73705.1"/>
    </source>
</evidence>
<comment type="caution">
    <text evidence="3">The sequence shown here is derived from an EMBL/GenBank/DDBJ whole genome shotgun (WGS) entry which is preliminary data.</text>
</comment>
<evidence type="ECO:0000256" key="2">
    <source>
        <dbReference type="SAM" id="Phobius"/>
    </source>
</evidence>
<protein>
    <submittedName>
        <fullName evidence="3">Uncharacterized protein</fullName>
    </submittedName>
</protein>
<evidence type="ECO:0000256" key="1">
    <source>
        <dbReference type="SAM" id="MobiDB-lite"/>
    </source>
</evidence>
<accession>A0A2M7ASV8</accession>
<dbReference type="AlphaFoldDB" id="A0A2M7ASV8"/>
<gene>
    <name evidence="3" type="ORF">COS78_00885</name>
</gene>
<dbReference type="Proteomes" id="UP000231407">
    <property type="component" value="Unassembled WGS sequence"/>
</dbReference>